<dbReference type="PANTHER" id="PTHR11702:SF31">
    <property type="entry name" value="MITOCHONDRIAL RIBOSOME-ASSOCIATED GTPASE 2"/>
    <property type="match status" value="1"/>
</dbReference>
<dbReference type="OrthoDB" id="5297820at2"/>
<comment type="subunit">
    <text evidence="8">Monomer.</text>
</comment>
<keyword evidence="13" id="KW-1185">Reference proteome</keyword>
<evidence type="ECO:0000259" key="11">
    <source>
        <dbReference type="PROSITE" id="PS51883"/>
    </source>
</evidence>
<dbReference type="SUPFAM" id="SSF52540">
    <property type="entry name" value="P-loop containing nucleoside triphosphate hydrolases"/>
    <property type="match status" value="1"/>
</dbReference>
<feature type="binding site" evidence="8">
    <location>
        <begin position="189"/>
        <end position="193"/>
    </location>
    <ligand>
        <name>GTP</name>
        <dbReference type="ChEBI" id="CHEBI:37565"/>
    </ligand>
</feature>
<dbReference type="InterPro" id="IPR036726">
    <property type="entry name" value="GTP1_OBG_dom_sf"/>
</dbReference>
<dbReference type="AlphaFoldDB" id="M4VBH3"/>
<feature type="region of interest" description="Disordered" evidence="9">
    <location>
        <begin position="15"/>
        <end position="44"/>
    </location>
</feature>
<dbReference type="KEGG" id="bex:A11Q_2531"/>
<evidence type="ECO:0000256" key="9">
    <source>
        <dbReference type="SAM" id="MobiDB-lite"/>
    </source>
</evidence>
<comment type="function">
    <text evidence="8">An essential GTPase which binds GTP, GDP and possibly (p)ppGpp with moderate affinity, with high nucleotide exchange rates and a fairly low GTP hydrolysis rate. Plays a role in control of the cell cycle, stress response, ribosome biogenesis and in those bacteria that undergo differentiation, in morphogenesis control.</text>
</comment>
<dbReference type="NCBIfam" id="NF008954">
    <property type="entry name" value="PRK12296.1"/>
    <property type="match status" value="1"/>
</dbReference>
<dbReference type="PATRIC" id="fig|1184267.3.peg.2559"/>
<dbReference type="InterPro" id="IPR027417">
    <property type="entry name" value="P-loop_NTPase"/>
</dbReference>
<dbReference type="PROSITE" id="PS51710">
    <property type="entry name" value="G_OBG"/>
    <property type="match status" value="1"/>
</dbReference>
<feature type="binding site" evidence="8">
    <location>
        <position position="191"/>
    </location>
    <ligand>
        <name>Mg(2+)</name>
        <dbReference type="ChEBI" id="CHEBI:18420"/>
    </ligand>
</feature>
<keyword evidence="2 8" id="KW-0963">Cytoplasm</keyword>
<feature type="domain" description="OBG-type G" evidence="10">
    <location>
        <begin position="158"/>
        <end position="338"/>
    </location>
</feature>
<reference evidence="12 13" key="1">
    <citation type="journal article" date="2013" name="ISME J.">
        <title>By their genes ye shall know them: genomic signatures of predatory bacteria.</title>
        <authorList>
            <person name="Pasternak Z."/>
            <person name="Pietrokovski S."/>
            <person name="Rotem O."/>
            <person name="Gophna U."/>
            <person name="Lurie-Weinberger M.N."/>
            <person name="Jurkevitch E."/>
        </authorList>
    </citation>
    <scope>NUCLEOTIDE SEQUENCE [LARGE SCALE GENOMIC DNA]</scope>
    <source>
        <strain evidence="12 13">JSS</strain>
    </source>
</reference>
<dbReference type="HOGENOM" id="CLU_011747_2_0_7"/>
<comment type="subcellular location">
    <subcellularLocation>
        <location evidence="8">Cytoplasm</location>
    </subcellularLocation>
</comment>
<feature type="binding site" evidence="8">
    <location>
        <begin position="290"/>
        <end position="293"/>
    </location>
    <ligand>
        <name>GTP</name>
        <dbReference type="ChEBI" id="CHEBI:37565"/>
    </ligand>
</feature>
<evidence type="ECO:0000259" key="10">
    <source>
        <dbReference type="PROSITE" id="PS51710"/>
    </source>
</evidence>
<dbReference type="NCBIfam" id="NF008956">
    <property type="entry name" value="PRK12299.1"/>
    <property type="match status" value="1"/>
</dbReference>
<evidence type="ECO:0000256" key="5">
    <source>
        <dbReference type="ARBA" id="ARBA00022801"/>
    </source>
</evidence>
<keyword evidence="7 8" id="KW-0342">GTP-binding</keyword>
<feature type="binding site" evidence="8">
    <location>
        <begin position="211"/>
        <end position="214"/>
    </location>
    <ligand>
        <name>GTP</name>
        <dbReference type="ChEBI" id="CHEBI:37565"/>
    </ligand>
</feature>
<comment type="cofactor">
    <cofactor evidence="8">
        <name>Mg(2+)</name>
        <dbReference type="ChEBI" id="CHEBI:18420"/>
    </cofactor>
</comment>
<feature type="domain" description="Obg" evidence="11">
    <location>
        <begin position="1"/>
        <end position="157"/>
    </location>
</feature>
<sequence length="344" mass="37156">MKFVDEVKITIASGHGGPGAVSFRRESFAPRGGPDGGDGGKGGDVIFRTSRHINSLVDYRNLKTYAAQNGQPGGKANCSGPNGEDMIMIVPEGSVIRSQDGEVLYDLTGIEEVTVLKGGRGGKGNTFFKTSVNQAPEHAQPGEEGESLDIILELKLIADVGIIGFPNAGKSTLISRISAAKPKIADYPFTTLTPQLGVVKVGDYSNFVVADIPGLIKGAHQGVGLGIMFLKHIERTSLFLHLVDVSGMSGRDPLQDYEDIQFELQKYDEMNQDKDGFFPLSSREQILVLNKTDLLPKDQIEKIKQQFKKKFGVDGYAISAVTGKQTQDLLVAVADKVLKSKEEM</sequence>
<dbReference type="RefSeq" id="WP_015471237.1">
    <property type="nucleotide sequence ID" value="NC_020813.1"/>
</dbReference>
<accession>M4VBH3</accession>
<organism evidence="12 13">
    <name type="scientific">Pseudobdellovibrio exovorus JSS</name>
    <dbReference type="NCBI Taxonomy" id="1184267"/>
    <lineage>
        <taxon>Bacteria</taxon>
        <taxon>Pseudomonadati</taxon>
        <taxon>Bdellovibrionota</taxon>
        <taxon>Bdellovibrionia</taxon>
        <taxon>Bdellovibrionales</taxon>
        <taxon>Pseudobdellovibrionaceae</taxon>
        <taxon>Pseudobdellovibrio</taxon>
    </lineage>
</organism>
<proteinExistence type="inferred from homology"/>
<keyword evidence="5 8" id="KW-0378">Hydrolase</keyword>
<dbReference type="STRING" id="1184267.A11Q_2531"/>
<evidence type="ECO:0000256" key="6">
    <source>
        <dbReference type="ARBA" id="ARBA00022842"/>
    </source>
</evidence>
<evidence type="ECO:0000256" key="7">
    <source>
        <dbReference type="ARBA" id="ARBA00023134"/>
    </source>
</evidence>
<dbReference type="SUPFAM" id="SSF82051">
    <property type="entry name" value="Obg GTP-binding protein N-terminal domain"/>
    <property type="match status" value="1"/>
</dbReference>
<gene>
    <name evidence="8" type="primary">obg</name>
    <name evidence="12" type="ORF">A11Q_2531</name>
</gene>
<dbReference type="GO" id="GO:0003924">
    <property type="term" value="F:GTPase activity"/>
    <property type="evidence" value="ECO:0007669"/>
    <property type="project" value="UniProtKB-UniRule"/>
</dbReference>
<keyword evidence="6 8" id="KW-0460">Magnesium</keyword>
<keyword evidence="4 8" id="KW-0547">Nucleotide-binding</keyword>
<evidence type="ECO:0000256" key="8">
    <source>
        <dbReference type="HAMAP-Rule" id="MF_01454"/>
    </source>
</evidence>
<keyword evidence="3 8" id="KW-0479">Metal-binding</keyword>
<dbReference type="GO" id="GO:0005737">
    <property type="term" value="C:cytoplasm"/>
    <property type="evidence" value="ECO:0007669"/>
    <property type="project" value="UniProtKB-SubCell"/>
</dbReference>
<evidence type="ECO:0000256" key="4">
    <source>
        <dbReference type="ARBA" id="ARBA00022741"/>
    </source>
</evidence>
<feature type="binding site" evidence="8">
    <location>
        <begin position="164"/>
        <end position="171"/>
    </location>
    <ligand>
        <name>GTP</name>
        <dbReference type="ChEBI" id="CHEBI:37565"/>
    </ligand>
</feature>
<dbReference type="PIRSF" id="PIRSF002401">
    <property type="entry name" value="GTP_bd_Obg/CgtA"/>
    <property type="match status" value="1"/>
</dbReference>
<dbReference type="InterPro" id="IPR014100">
    <property type="entry name" value="GTP-bd_Obg/CgtA"/>
</dbReference>
<dbReference type="InterPro" id="IPR006073">
    <property type="entry name" value="GTP-bd"/>
</dbReference>
<dbReference type="InterPro" id="IPR006074">
    <property type="entry name" value="GTP1-OBG_CS"/>
</dbReference>
<dbReference type="PROSITE" id="PS51883">
    <property type="entry name" value="OBG"/>
    <property type="match status" value="1"/>
</dbReference>
<evidence type="ECO:0000313" key="12">
    <source>
        <dbReference type="EMBL" id="AGH96747.1"/>
    </source>
</evidence>
<evidence type="ECO:0000256" key="3">
    <source>
        <dbReference type="ARBA" id="ARBA00022723"/>
    </source>
</evidence>
<dbReference type="GO" id="GO:0042254">
    <property type="term" value="P:ribosome biogenesis"/>
    <property type="evidence" value="ECO:0007669"/>
    <property type="project" value="UniProtKB-UniRule"/>
</dbReference>
<dbReference type="Gene3D" id="3.40.50.300">
    <property type="entry name" value="P-loop containing nucleotide triphosphate hydrolases"/>
    <property type="match status" value="1"/>
</dbReference>
<evidence type="ECO:0000256" key="1">
    <source>
        <dbReference type="ARBA" id="ARBA00007699"/>
    </source>
</evidence>
<dbReference type="FunFam" id="2.70.210.12:FF:000001">
    <property type="entry name" value="GTPase Obg"/>
    <property type="match status" value="1"/>
</dbReference>
<dbReference type="GO" id="GO:0005525">
    <property type="term" value="F:GTP binding"/>
    <property type="evidence" value="ECO:0007669"/>
    <property type="project" value="UniProtKB-UniRule"/>
</dbReference>
<dbReference type="CDD" id="cd01898">
    <property type="entry name" value="Obg"/>
    <property type="match status" value="1"/>
</dbReference>
<dbReference type="Proteomes" id="UP000012040">
    <property type="component" value="Chromosome"/>
</dbReference>
<evidence type="ECO:0000313" key="13">
    <source>
        <dbReference type="Proteomes" id="UP000012040"/>
    </source>
</evidence>
<comment type="similarity">
    <text evidence="1 8">Belongs to the TRAFAC class OBG-HflX-like GTPase superfamily. OBG GTPase family.</text>
</comment>
<feature type="binding site" evidence="8">
    <location>
        <position position="171"/>
    </location>
    <ligand>
        <name>Mg(2+)</name>
        <dbReference type="ChEBI" id="CHEBI:18420"/>
    </ligand>
</feature>
<dbReference type="PROSITE" id="PS00905">
    <property type="entry name" value="GTP1_OBG"/>
    <property type="match status" value="1"/>
</dbReference>
<dbReference type="Pfam" id="PF01018">
    <property type="entry name" value="GTP1_OBG"/>
    <property type="match status" value="1"/>
</dbReference>
<dbReference type="EMBL" id="CP003537">
    <property type="protein sequence ID" value="AGH96747.1"/>
    <property type="molecule type" value="Genomic_DNA"/>
</dbReference>
<dbReference type="NCBIfam" id="NF008955">
    <property type="entry name" value="PRK12297.1"/>
    <property type="match status" value="1"/>
</dbReference>
<evidence type="ECO:0000256" key="2">
    <source>
        <dbReference type="ARBA" id="ARBA00022490"/>
    </source>
</evidence>
<dbReference type="PRINTS" id="PR00326">
    <property type="entry name" value="GTP1OBG"/>
</dbReference>
<dbReference type="GO" id="GO:0000287">
    <property type="term" value="F:magnesium ion binding"/>
    <property type="evidence" value="ECO:0007669"/>
    <property type="project" value="InterPro"/>
</dbReference>
<protein>
    <recommendedName>
        <fullName evidence="8">GTPase Obg</fullName>
        <ecNumber evidence="8">3.6.5.-</ecNumber>
    </recommendedName>
    <alternativeName>
        <fullName evidence="8">GTP-binding protein Obg</fullName>
    </alternativeName>
</protein>
<dbReference type="InterPro" id="IPR045086">
    <property type="entry name" value="OBG_GTPase"/>
</dbReference>
<name>M4VBH3_9BACT</name>
<dbReference type="Pfam" id="PF01926">
    <property type="entry name" value="MMR_HSR1"/>
    <property type="match status" value="1"/>
</dbReference>
<feature type="compositionally biased region" description="Gly residues" evidence="9">
    <location>
        <begin position="33"/>
        <end position="43"/>
    </location>
</feature>
<feature type="binding site" evidence="8">
    <location>
        <begin position="319"/>
        <end position="321"/>
    </location>
    <ligand>
        <name>GTP</name>
        <dbReference type="ChEBI" id="CHEBI:37565"/>
    </ligand>
</feature>
<dbReference type="eggNOG" id="COG0536">
    <property type="taxonomic scope" value="Bacteria"/>
</dbReference>
<dbReference type="Gene3D" id="2.70.210.12">
    <property type="entry name" value="GTP1/OBG domain"/>
    <property type="match status" value="1"/>
</dbReference>
<dbReference type="EC" id="3.6.5.-" evidence="8"/>
<dbReference type="InterPro" id="IPR006169">
    <property type="entry name" value="GTP1_OBG_dom"/>
</dbReference>
<dbReference type="NCBIfam" id="TIGR02729">
    <property type="entry name" value="Obg_CgtA"/>
    <property type="match status" value="1"/>
</dbReference>
<dbReference type="InterPro" id="IPR031167">
    <property type="entry name" value="G_OBG"/>
</dbReference>
<dbReference type="PANTHER" id="PTHR11702">
    <property type="entry name" value="DEVELOPMENTALLY REGULATED GTP-BINDING PROTEIN-RELATED"/>
    <property type="match status" value="1"/>
</dbReference>
<dbReference type="GO" id="GO:0043022">
    <property type="term" value="F:ribosome binding"/>
    <property type="evidence" value="ECO:0007669"/>
    <property type="project" value="UniProtKB-ARBA"/>
</dbReference>
<dbReference type="HAMAP" id="MF_01454">
    <property type="entry name" value="GTPase_Obg"/>
    <property type="match status" value="1"/>
</dbReference>